<gene>
    <name evidence="2" type="ORF">HLH33_19155</name>
</gene>
<feature type="compositionally biased region" description="Low complexity" evidence="1">
    <location>
        <begin position="453"/>
        <end position="462"/>
    </location>
</feature>
<evidence type="ECO:0000313" key="2">
    <source>
        <dbReference type="EMBL" id="MBB2158381.1"/>
    </source>
</evidence>
<name>A0A7W4NIJ9_GLUDI</name>
<feature type="compositionally biased region" description="Low complexity" evidence="1">
    <location>
        <begin position="413"/>
        <end position="424"/>
    </location>
</feature>
<feature type="compositionally biased region" description="Basic and acidic residues" evidence="1">
    <location>
        <begin position="130"/>
        <end position="141"/>
    </location>
</feature>
<feature type="compositionally biased region" description="Basic and acidic residues" evidence="1">
    <location>
        <begin position="149"/>
        <end position="159"/>
    </location>
</feature>
<dbReference type="EMBL" id="JABEQG010000080">
    <property type="protein sequence ID" value="MBB2158381.1"/>
    <property type="molecule type" value="Genomic_DNA"/>
</dbReference>
<reference evidence="2 3" key="1">
    <citation type="submission" date="2020-04" db="EMBL/GenBank/DDBJ databases">
        <title>Description of novel Gluconacetobacter.</title>
        <authorList>
            <person name="Sombolestani A."/>
        </authorList>
    </citation>
    <scope>NUCLEOTIDE SEQUENCE [LARGE SCALE GENOMIC DNA]</scope>
    <source>
        <strain evidence="2 3">LMG 7603</strain>
    </source>
</reference>
<evidence type="ECO:0000313" key="3">
    <source>
        <dbReference type="Proteomes" id="UP000550787"/>
    </source>
</evidence>
<dbReference type="RefSeq" id="WP_183116722.1">
    <property type="nucleotide sequence ID" value="NZ_JABEQG010000080.1"/>
</dbReference>
<comment type="caution">
    <text evidence="2">The sequence shown here is derived from an EMBL/GenBank/DDBJ whole genome shotgun (WGS) entry which is preliminary data.</text>
</comment>
<dbReference type="AlphaFoldDB" id="A0A7W4NIJ9"/>
<proteinExistence type="predicted"/>
<sequence>MADVNEETRRQAEDRQAEQRQEDERRQQDRRAEEARAEDQRRHNERQGGGDDDRRQQEQRAEDDRRQQDDRQAEDRQAEDRRQQEDHQPHETEADGRQDSNRQESEAPVPEAWDIDARRPEGDDEEREDTEYLRGETRADALNDLAPHLLEDDVREKTIQRQAFEVDMAEGRLPDMEDRFSQGEPDRAVYEERDQQQPPIDEGAEIGDWKDPRAENDQRGSSLDDLENRLADRDLEPEQVEQQVGRDPASPDGLSLDEYRESLSGMSDDELKNEVVAYHMSSGALEDAGNFREADHAQSRLELAAEAAEARGIDTTNAIGEAWDVRLDAEADIQEQREQAASDREPGGSSLDDLENRLADREPAPPEHEHEHEQAEQPAREPIRSPLCEAMDAARASDSQNKSAAEETIAAFSETTQASQSSQESSEESSRGTGKSPLCDAMDAAPLPPPPQRQEQGQAMSM</sequence>
<accession>A0A7W4NIJ9</accession>
<feature type="compositionally biased region" description="Basic and acidic residues" evidence="1">
    <location>
        <begin position="226"/>
        <end position="236"/>
    </location>
</feature>
<protein>
    <submittedName>
        <fullName evidence="2">Uncharacterized protein</fullName>
    </submittedName>
</protein>
<feature type="compositionally biased region" description="Basic and acidic residues" evidence="1">
    <location>
        <begin position="330"/>
        <end position="346"/>
    </location>
</feature>
<feature type="region of interest" description="Disordered" evidence="1">
    <location>
        <begin position="1"/>
        <end position="268"/>
    </location>
</feature>
<feature type="region of interest" description="Disordered" evidence="1">
    <location>
        <begin position="330"/>
        <end position="462"/>
    </location>
</feature>
<feature type="compositionally biased region" description="Basic and acidic residues" evidence="1">
    <location>
        <begin position="169"/>
        <end position="195"/>
    </location>
</feature>
<evidence type="ECO:0000256" key="1">
    <source>
        <dbReference type="SAM" id="MobiDB-lite"/>
    </source>
</evidence>
<feature type="compositionally biased region" description="Basic and acidic residues" evidence="1">
    <location>
        <begin position="207"/>
        <end position="218"/>
    </location>
</feature>
<dbReference type="Proteomes" id="UP000550787">
    <property type="component" value="Unassembled WGS sequence"/>
</dbReference>
<feature type="compositionally biased region" description="Basic and acidic residues" evidence="1">
    <location>
        <begin position="354"/>
        <end position="383"/>
    </location>
</feature>
<organism evidence="2 3">
    <name type="scientific">Gluconacetobacter diazotrophicus</name>
    <name type="common">Acetobacter diazotrophicus</name>
    <dbReference type="NCBI Taxonomy" id="33996"/>
    <lineage>
        <taxon>Bacteria</taxon>
        <taxon>Pseudomonadati</taxon>
        <taxon>Pseudomonadota</taxon>
        <taxon>Alphaproteobacteria</taxon>
        <taxon>Acetobacterales</taxon>
        <taxon>Acetobacteraceae</taxon>
        <taxon>Gluconacetobacter</taxon>
    </lineage>
</organism>
<feature type="compositionally biased region" description="Basic and acidic residues" evidence="1">
    <location>
        <begin position="1"/>
        <end position="105"/>
    </location>
</feature>